<comment type="caution">
    <text evidence="2">The sequence shown here is derived from an EMBL/GenBank/DDBJ whole genome shotgun (WGS) entry which is preliminary data.</text>
</comment>
<dbReference type="Proteomes" id="UP000626092">
    <property type="component" value="Unassembled WGS sequence"/>
</dbReference>
<dbReference type="OrthoDB" id="1799967at2759"/>
<feature type="region of interest" description="Disordered" evidence="1">
    <location>
        <begin position="112"/>
        <end position="137"/>
    </location>
</feature>
<name>A0A834LIZ9_RHOSS</name>
<reference evidence="2" key="1">
    <citation type="submission" date="2019-11" db="EMBL/GenBank/DDBJ databases">
        <authorList>
            <person name="Liu Y."/>
            <person name="Hou J."/>
            <person name="Li T.-Q."/>
            <person name="Guan C.-H."/>
            <person name="Wu X."/>
            <person name="Wu H.-Z."/>
            <person name="Ling F."/>
            <person name="Zhang R."/>
            <person name="Shi X.-G."/>
            <person name="Ren J.-P."/>
            <person name="Chen E.-F."/>
            <person name="Sun J.-M."/>
        </authorList>
    </citation>
    <scope>NUCLEOTIDE SEQUENCE</scope>
    <source>
        <strain evidence="2">Adult_tree_wgs_1</strain>
        <tissue evidence="2">Leaves</tissue>
    </source>
</reference>
<dbReference type="EMBL" id="WJXA01000008">
    <property type="protein sequence ID" value="KAF7135909.1"/>
    <property type="molecule type" value="Genomic_DNA"/>
</dbReference>
<accession>A0A834LIZ9</accession>
<sequence>MPLARVCPGGACEYCYTISAEVVGRGNVVVCWRYYRERGNELIAKFVLSLSLSLSQTLATYFKPQNANLSLPLPLLTDAPPPTTSHNDEYSTTPAPTKTLIGVVFFAPSQRPLTTDTPLPPPPTPSDDDVDGGGGDHDDFEAFAEAAEDFNLIPLCKTLFTNEVTPTTTYWRLTKDDDDTYSPSFISTLPSDNYIFPFLLCHQNNACYLTASTIVSFQNLTATTVDIAGSDVDVVIQVIFAFKGFVVIF</sequence>
<protein>
    <submittedName>
        <fullName evidence="2">Uncharacterized protein</fullName>
    </submittedName>
</protein>
<organism evidence="2 3">
    <name type="scientific">Rhododendron simsii</name>
    <name type="common">Sims's rhododendron</name>
    <dbReference type="NCBI Taxonomy" id="118357"/>
    <lineage>
        <taxon>Eukaryota</taxon>
        <taxon>Viridiplantae</taxon>
        <taxon>Streptophyta</taxon>
        <taxon>Embryophyta</taxon>
        <taxon>Tracheophyta</taxon>
        <taxon>Spermatophyta</taxon>
        <taxon>Magnoliopsida</taxon>
        <taxon>eudicotyledons</taxon>
        <taxon>Gunneridae</taxon>
        <taxon>Pentapetalae</taxon>
        <taxon>asterids</taxon>
        <taxon>Ericales</taxon>
        <taxon>Ericaceae</taxon>
        <taxon>Ericoideae</taxon>
        <taxon>Rhodoreae</taxon>
        <taxon>Rhododendron</taxon>
    </lineage>
</organism>
<gene>
    <name evidence="2" type="ORF">RHSIM_Rhsim08G0182400</name>
</gene>
<dbReference type="AlphaFoldDB" id="A0A834LIZ9"/>
<keyword evidence="3" id="KW-1185">Reference proteome</keyword>
<evidence type="ECO:0000256" key="1">
    <source>
        <dbReference type="SAM" id="MobiDB-lite"/>
    </source>
</evidence>
<evidence type="ECO:0000313" key="3">
    <source>
        <dbReference type="Proteomes" id="UP000626092"/>
    </source>
</evidence>
<evidence type="ECO:0000313" key="2">
    <source>
        <dbReference type="EMBL" id="KAF7135909.1"/>
    </source>
</evidence>
<proteinExistence type="predicted"/>